<reference evidence="1" key="2">
    <citation type="submission" date="2020-02" db="EMBL/GenBank/DDBJ databases">
        <authorList>
            <person name="Matsumoto Y."/>
            <person name="Motooka D."/>
            <person name="Nakamura S."/>
        </authorList>
    </citation>
    <scope>NUCLEOTIDE SEQUENCE</scope>
    <source>
        <strain evidence="1">JCM 13671</strain>
    </source>
</reference>
<evidence type="ECO:0000313" key="2">
    <source>
        <dbReference type="Proteomes" id="UP000466931"/>
    </source>
</evidence>
<gene>
    <name evidence="1" type="ORF">MCNF_07030</name>
</gene>
<name>A0A7I7XS96_9MYCO</name>
<dbReference type="EMBL" id="AP022612">
    <property type="protein sequence ID" value="BBZ32098.1"/>
    <property type="molecule type" value="Genomic_DNA"/>
</dbReference>
<sequence>MASLMPTGEAPVVDNRQGSQMPLSVTPEGDDDRMVSMPAMTWQGGPSAENGIRWRWLIVLLLLVAVGTTLWDAWNGSLGNAAASAIYLVLLVLEVFWWPKRQAHLLANADRAAALAAQVDVAD</sequence>
<reference evidence="1" key="1">
    <citation type="journal article" date="2019" name="Emerg. Microbes Infect.">
        <title>Comprehensive subspecies identification of 175 nontuberculous mycobacteria species based on 7547 genomic profiles.</title>
        <authorList>
            <person name="Matsumoto Y."/>
            <person name="Kinjo T."/>
            <person name="Motooka D."/>
            <person name="Nabeya D."/>
            <person name="Jung N."/>
            <person name="Uechi K."/>
            <person name="Horii T."/>
            <person name="Iida T."/>
            <person name="Fujita J."/>
            <person name="Nakamura S."/>
        </authorList>
    </citation>
    <scope>NUCLEOTIDE SEQUENCE [LARGE SCALE GENOMIC DNA]</scope>
    <source>
        <strain evidence="1">JCM 13671</strain>
    </source>
</reference>
<accession>A0A7I7XS96</accession>
<dbReference type="AlphaFoldDB" id="A0A7I7XS96"/>
<dbReference type="Proteomes" id="UP000466931">
    <property type="component" value="Chromosome"/>
</dbReference>
<evidence type="ECO:0000313" key="1">
    <source>
        <dbReference type="EMBL" id="BBZ32098.1"/>
    </source>
</evidence>
<organism evidence="1 2">
    <name type="scientific">Mycolicibacterium confluentis</name>
    <dbReference type="NCBI Taxonomy" id="28047"/>
    <lineage>
        <taxon>Bacteria</taxon>
        <taxon>Bacillati</taxon>
        <taxon>Actinomycetota</taxon>
        <taxon>Actinomycetes</taxon>
        <taxon>Mycobacteriales</taxon>
        <taxon>Mycobacteriaceae</taxon>
        <taxon>Mycolicibacterium</taxon>
    </lineage>
</organism>
<keyword evidence="2" id="KW-1185">Reference proteome</keyword>
<proteinExistence type="predicted"/>
<protein>
    <submittedName>
        <fullName evidence="1">Uncharacterized protein</fullName>
    </submittedName>
</protein>